<feature type="non-terminal residue" evidence="2">
    <location>
        <position position="1"/>
    </location>
</feature>
<evidence type="ECO:0000256" key="1">
    <source>
        <dbReference type="SAM" id="MobiDB-lite"/>
    </source>
</evidence>
<sequence length="64" mass="7215">AQDEVAPRRRQALQGDRHRQDHAAQGRHEPHPREEAVEGDPTAQPRGPGQRRRRDAGPQAPRSL</sequence>
<protein>
    <submittedName>
        <fullName evidence="2">LSU ribosomal protein L35p</fullName>
    </submittedName>
</protein>
<feature type="compositionally biased region" description="Basic and acidic residues" evidence="1">
    <location>
        <begin position="15"/>
        <end position="36"/>
    </location>
</feature>
<name>A0A6J4I5S9_9ACTN</name>
<feature type="region of interest" description="Disordered" evidence="1">
    <location>
        <begin position="1"/>
        <end position="64"/>
    </location>
</feature>
<gene>
    <name evidence="2" type="ORF">AVDCRST_MAG20-1724</name>
</gene>
<keyword evidence="2" id="KW-0689">Ribosomal protein</keyword>
<dbReference type="AlphaFoldDB" id="A0A6J4I5S9"/>
<reference evidence="2" key="1">
    <citation type="submission" date="2020-02" db="EMBL/GenBank/DDBJ databases">
        <authorList>
            <person name="Meier V. D."/>
        </authorList>
    </citation>
    <scope>NUCLEOTIDE SEQUENCE</scope>
    <source>
        <strain evidence="2">AVDCRST_MAG20</strain>
    </source>
</reference>
<proteinExistence type="predicted"/>
<keyword evidence="2" id="KW-0687">Ribonucleoprotein</keyword>
<feature type="non-terminal residue" evidence="2">
    <location>
        <position position="64"/>
    </location>
</feature>
<dbReference type="EMBL" id="CADCSY010000078">
    <property type="protein sequence ID" value="CAA9241033.1"/>
    <property type="molecule type" value="Genomic_DNA"/>
</dbReference>
<evidence type="ECO:0000313" key="2">
    <source>
        <dbReference type="EMBL" id="CAA9241033.1"/>
    </source>
</evidence>
<organism evidence="2">
    <name type="scientific">uncultured Acidimicrobiales bacterium</name>
    <dbReference type="NCBI Taxonomy" id="310071"/>
    <lineage>
        <taxon>Bacteria</taxon>
        <taxon>Bacillati</taxon>
        <taxon>Actinomycetota</taxon>
        <taxon>Acidimicrobiia</taxon>
        <taxon>Acidimicrobiales</taxon>
        <taxon>environmental samples</taxon>
    </lineage>
</organism>
<dbReference type="GO" id="GO:0005840">
    <property type="term" value="C:ribosome"/>
    <property type="evidence" value="ECO:0007669"/>
    <property type="project" value="UniProtKB-KW"/>
</dbReference>
<accession>A0A6J4I5S9</accession>